<evidence type="ECO:0000313" key="2">
    <source>
        <dbReference type="EMBL" id="CAL5132890.1"/>
    </source>
</evidence>
<comment type="caution">
    <text evidence="2">The sequence shown here is derived from an EMBL/GenBank/DDBJ whole genome shotgun (WGS) entry which is preliminary data.</text>
</comment>
<keyword evidence="1" id="KW-0472">Membrane</keyword>
<dbReference type="Proteomes" id="UP001497525">
    <property type="component" value="Unassembled WGS sequence"/>
</dbReference>
<dbReference type="EMBL" id="CAXLJL010000145">
    <property type="protein sequence ID" value="CAL5132890.1"/>
    <property type="molecule type" value="Genomic_DNA"/>
</dbReference>
<feature type="transmembrane region" description="Helical" evidence="1">
    <location>
        <begin position="87"/>
        <end position="107"/>
    </location>
</feature>
<name>A0AAV2T6Y2_CALDB</name>
<feature type="transmembrane region" description="Helical" evidence="1">
    <location>
        <begin position="113"/>
        <end position="135"/>
    </location>
</feature>
<organism evidence="2 3">
    <name type="scientific">Calicophoron daubneyi</name>
    <name type="common">Rumen fluke</name>
    <name type="synonym">Paramphistomum daubneyi</name>
    <dbReference type="NCBI Taxonomy" id="300641"/>
    <lineage>
        <taxon>Eukaryota</taxon>
        <taxon>Metazoa</taxon>
        <taxon>Spiralia</taxon>
        <taxon>Lophotrochozoa</taxon>
        <taxon>Platyhelminthes</taxon>
        <taxon>Trematoda</taxon>
        <taxon>Digenea</taxon>
        <taxon>Plagiorchiida</taxon>
        <taxon>Pronocephalata</taxon>
        <taxon>Paramphistomoidea</taxon>
        <taxon>Paramphistomidae</taxon>
        <taxon>Calicophoron</taxon>
    </lineage>
</organism>
<dbReference type="AlphaFoldDB" id="A0AAV2T6Y2"/>
<reference evidence="2" key="1">
    <citation type="submission" date="2024-06" db="EMBL/GenBank/DDBJ databases">
        <authorList>
            <person name="Liu X."/>
            <person name="Lenzi L."/>
            <person name="Haldenby T S."/>
            <person name="Uol C."/>
        </authorList>
    </citation>
    <scope>NUCLEOTIDE SEQUENCE</scope>
</reference>
<sequence>MFDLRSIPVLFLGLALIMIFVGLAAPNWICGSLFIECLSTDHFGALVCVIGLIFSAILALVIALIINLRSLCTRSPVENAESGIGHIVCVCGGASLLLIAVLVYIGFVGHDWSLFAITIGLVFIVQATVFILLIGRRIIHV</sequence>
<feature type="transmembrane region" description="Helical" evidence="1">
    <location>
        <begin position="43"/>
        <end position="66"/>
    </location>
</feature>
<protein>
    <recommendedName>
        <fullName evidence="4">NADH dehydrogenase subunit 6</fullName>
    </recommendedName>
</protein>
<evidence type="ECO:0000313" key="3">
    <source>
        <dbReference type="Proteomes" id="UP001497525"/>
    </source>
</evidence>
<accession>A0AAV2T6Y2</accession>
<keyword evidence="1" id="KW-0812">Transmembrane</keyword>
<gene>
    <name evidence="2" type="ORF">CDAUBV1_LOCUS5771</name>
</gene>
<evidence type="ECO:0008006" key="4">
    <source>
        <dbReference type="Google" id="ProtNLM"/>
    </source>
</evidence>
<keyword evidence="1" id="KW-1133">Transmembrane helix</keyword>
<evidence type="ECO:0000256" key="1">
    <source>
        <dbReference type="SAM" id="Phobius"/>
    </source>
</evidence>
<proteinExistence type="predicted"/>